<dbReference type="InterPro" id="IPR013785">
    <property type="entry name" value="Aldolase_TIM"/>
</dbReference>
<evidence type="ECO:0000313" key="14">
    <source>
        <dbReference type="Proteomes" id="UP000296034"/>
    </source>
</evidence>
<evidence type="ECO:0000256" key="4">
    <source>
        <dbReference type="ARBA" id="ARBA00013068"/>
    </source>
</evidence>
<evidence type="ECO:0000256" key="2">
    <source>
        <dbReference type="ARBA" id="ARBA00004714"/>
    </source>
</evidence>
<dbReference type="PROSITE" id="PS00806">
    <property type="entry name" value="ALDOLASE_CLASS_II_2"/>
    <property type="match status" value="1"/>
</dbReference>
<evidence type="ECO:0000256" key="3">
    <source>
        <dbReference type="ARBA" id="ARBA00005812"/>
    </source>
</evidence>
<evidence type="ECO:0000256" key="6">
    <source>
        <dbReference type="ARBA" id="ARBA00022833"/>
    </source>
</evidence>
<evidence type="ECO:0000256" key="9">
    <source>
        <dbReference type="PIRSR" id="PIRSR001359-1"/>
    </source>
</evidence>
<dbReference type="EC" id="4.1.2.13" evidence="4 12"/>
<feature type="binding site" evidence="10">
    <location>
        <begin position="266"/>
        <end position="268"/>
    </location>
    <ligand>
        <name>dihydroxyacetone phosphate</name>
        <dbReference type="ChEBI" id="CHEBI:57642"/>
    </ligand>
</feature>
<comment type="cofactor">
    <cofactor evidence="11 12">
        <name>Zn(2+)</name>
        <dbReference type="ChEBI" id="CHEBI:29105"/>
    </cofactor>
    <text evidence="11 12">Binds 2 Zn(2+) ions per subunit. One is catalytic and the other provides a structural contribution.</text>
</comment>
<dbReference type="Gene3D" id="3.20.20.70">
    <property type="entry name" value="Aldolase class I"/>
    <property type="match status" value="1"/>
</dbReference>
<comment type="similarity">
    <text evidence="3 12">Belongs to the class II fructose-bisphosphate aldolase family.</text>
</comment>
<feature type="binding site" evidence="11">
    <location>
        <position position="111"/>
    </location>
    <ligand>
        <name>Zn(2+)</name>
        <dbReference type="ChEBI" id="CHEBI:29105"/>
        <label>1</label>
        <note>catalytic</note>
    </ligand>
</feature>
<keyword evidence="7 12" id="KW-0324">Glycolysis</keyword>
<dbReference type="UniPathway" id="UPA00109">
    <property type="reaction ID" value="UER00183"/>
</dbReference>
<feature type="binding site" evidence="11">
    <location>
        <position position="265"/>
    </location>
    <ligand>
        <name>Zn(2+)</name>
        <dbReference type="ChEBI" id="CHEBI:29105"/>
        <label>1</label>
        <note>catalytic</note>
    </ligand>
</feature>
<evidence type="ECO:0000313" key="13">
    <source>
        <dbReference type="EMBL" id="PPI87065.1"/>
    </source>
</evidence>
<feature type="binding site" evidence="11">
    <location>
        <position position="175"/>
    </location>
    <ligand>
        <name>Zn(2+)</name>
        <dbReference type="ChEBI" id="CHEBI:29105"/>
        <label>2</label>
    </ligand>
</feature>
<keyword evidence="8 12" id="KW-0456">Lyase</keyword>
<dbReference type="EMBL" id="PDKS01000004">
    <property type="protein sequence ID" value="PPI87065.1"/>
    <property type="molecule type" value="Genomic_DNA"/>
</dbReference>
<gene>
    <name evidence="13" type="ORF">CRV11_02780</name>
</gene>
<dbReference type="GO" id="GO:0004332">
    <property type="term" value="F:fructose-bisphosphate aldolase activity"/>
    <property type="evidence" value="ECO:0007669"/>
    <property type="project" value="UniProtKB-EC"/>
</dbReference>
<feature type="binding site" evidence="10">
    <location>
        <position position="228"/>
    </location>
    <ligand>
        <name>dihydroxyacetone phosphate</name>
        <dbReference type="ChEBI" id="CHEBI:57642"/>
    </ligand>
</feature>
<keyword evidence="6 11" id="KW-0862">Zinc</keyword>
<dbReference type="NCBIfam" id="NF006628">
    <property type="entry name" value="PRK09197.1"/>
    <property type="match status" value="1"/>
</dbReference>
<dbReference type="Pfam" id="PF01116">
    <property type="entry name" value="F_bP_aldolase"/>
    <property type="match status" value="1"/>
</dbReference>
<keyword evidence="5 11" id="KW-0479">Metal-binding</keyword>
<proteinExistence type="inferred from homology"/>
<feature type="binding site" evidence="10">
    <location>
        <begin position="287"/>
        <end position="290"/>
    </location>
    <ligand>
        <name>dihydroxyacetone phosphate</name>
        <dbReference type="ChEBI" id="CHEBI:57642"/>
    </ligand>
</feature>
<accession>A0A2P5SXK8</accession>
<dbReference type="GO" id="GO:0005829">
    <property type="term" value="C:cytosol"/>
    <property type="evidence" value="ECO:0007669"/>
    <property type="project" value="TreeGrafter"/>
</dbReference>
<evidence type="ECO:0000256" key="7">
    <source>
        <dbReference type="ARBA" id="ARBA00023152"/>
    </source>
</evidence>
<dbReference type="Proteomes" id="UP000296034">
    <property type="component" value="Unassembled WGS sequence"/>
</dbReference>
<dbReference type="FunFam" id="3.20.20.70:FF:000013">
    <property type="entry name" value="Class II fructose-bisphosphate aldolase"/>
    <property type="match status" value="1"/>
</dbReference>
<dbReference type="GO" id="GO:0006094">
    <property type="term" value="P:gluconeogenesis"/>
    <property type="evidence" value="ECO:0007669"/>
    <property type="project" value="TreeGrafter"/>
</dbReference>
<feature type="binding site" evidence="11">
    <location>
        <position position="145"/>
    </location>
    <ligand>
        <name>Zn(2+)</name>
        <dbReference type="ChEBI" id="CHEBI:29105"/>
        <label>2</label>
    </ligand>
</feature>
<dbReference type="SUPFAM" id="SSF51569">
    <property type="entry name" value="Aldolase"/>
    <property type="match status" value="1"/>
</dbReference>
<dbReference type="PANTHER" id="PTHR30559:SF0">
    <property type="entry name" value="FRUCTOSE-BISPHOSPHATE ALDOLASE"/>
    <property type="match status" value="1"/>
</dbReference>
<dbReference type="NCBIfam" id="TIGR00167">
    <property type="entry name" value="cbbA"/>
    <property type="match status" value="1"/>
</dbReference>
<dbReference type="NCBIfam" id="TIGR01520">
    <property type="entry name" value="FruBisAldo_II_A"/>
    <property type="match status" value="1"/>
</dbReference>
<reference evidence="13 14" key="1">
    <citation type="journal article" date="2018" name="Genome Biol. Evol.">
        <title>Cladogenesis and Genomic Streamlining in Extracellular Endosymbionts of Tropical Stink Bugs.</title>
        <authorList>
            <person name="Otero-Bravo A."/>
            <person name="Goffredi S."/>
            <person name="Sabree Z.L."/>
        </authorList>
    </citation>
    <scope>NUCLEOTIDE SEQUENCE [LARGE SCALE GENOMIC DNA]</scope>
    <source>
        <strain evidence="13 14">SoET</strain>
    </source>
</reference>
<dbReference type="RefSeq" id="WP_136131836.1">
    <property type="nucleotide sequence ID" value="NZ_PDKS01000004.1"/>
</dbReference>
<dbReference type="GO" id="GO:0006096">
    <property type="term" value="P:glycolytic process"/>
    <property type="evidence" value="ECO:0007669"/>
    <property type="project" value="UniProtKB-UniPathway"/>
</dbReference>
<dbReference type="AlphaFoldDB" id="A0A2P5SXK8"/>
<evidence type="ECO:0000256" key="8">
    <source>
        <dbReference type="ARBA" id="ARBA00023239"/>
    </source>
</evidence>
<dbReference type="OrthoDB" id="9803995at2"/>
<comment type="pathway">
    <text evidence="2 12">Carbohydrate degradation; glycolysis; D-glyceraldehyde 3-phosphate and glycerone phosphate from D-glucose: step 4/4.</text>
</comment>
<dbReference type="GO" id="GO:0008270">
    <property type="term" value="F:zinc ion binding"/>
    <property type="evidence" value="ECO:0007669"/>
    <property type="project" value="UniProtKB-UniRule"/>
</dbReference>
<organism evidence="13 14">
    <name type="scientific">Candidatus Pantoea edessiphila</name>
    <dbReference type="NCBI Taxonomy" id="2044610"/>
    <lineage>
        <taxon>Bacteria</taxon>
        <taxon>Pseudomonadati</taxon>
        <taxon>Pseudomonadota</taxon>
        <taxon>Gammaproteobacteria</taxon>
        <taxon>Enterobacterales</taxon>
        <taxon>Erwiniaceae</taxon>
        <taxon>Pantoea</taxon>
    </lineage>
</organism>
<comment type="caution">
    <text evidence="13">The sequence shown here is derived from an EMBL/GenBank/DDBJ whole genome shotgun (WGS) entry which is preliminary data.</text>
</comment>
<comment type="catalytic activity">
    <reaction evidence="1 12">
        <text>beta-D-fructose 1,6-bisphosphate = D-glyceraldehyde 3-phosphate + dihydroxyacetone phosphate</text>
        <dbReference type="Rhea" id="RHEA:14729"/>
        <dbReference type="ChEBI" id="CHEBI:32966"/>
        <dbReference type="ChEBI" id="CHEBI:57642"/>
        <dbReference type="ChEBI" id="CHEBI:59776"/>
        <dbReference type="EC" id="4.1.2.13"/>
    </reaction>
</comment>
<dbReference type="PANTHER" id="PTHR30559">
    <property type="entry name" value="FRUCTOSE-BISPHOSPHATE ALDOLASE CLASS 2"/>
    <property type="match status" value="1"/>
</dbReference>
<evidence type="ECO:0000256" key="5">
    <source>
        <dbReference type="ARBA" id="ARBA00022723"/>
    </source>
</evidence>
<name>A0A2P5SXK8_9GAMM</name>
<dbReference type="PIRSF" id="PIRSF001359">
    <property type="entry name" value="F_bP_aldolase_II"/>
    <property type="match status" value="1"/>
</dbReference>
<evidence type="ECO:0000256" key="11">
    <source>
        <dbReference type="PIRSR" id="PIRSR001359-3"/>
    </source>
</evidence>
<evidence type="ECO:0000256" key="10">
    <source>
        <dbReference type="PIRSR" id="PIRSR001359-2"/>
    </source>
</evidence>
<dbReference type="CDD" id="cd00946">
    <property type="entry name" value="FBP_aldolase_IIA"/>
    <property type="match status" value="1"/>
</dbReference>
<sequence length="359" mass="40213">MSKILDFVNSGVVNGDDLKKIFIIAKKNKFALPAINCINTDSINAVLEVASKVRSPVIIQFSNSGSVFFAGKGLRSRKSQDLAILGCVAAANYVHFISDKYDIPVILHTDHCTKNSLPWIDGLLEVGIEYYYKTGKPLFSSHMIDLSQEPLKENIDICSNYLMQMSKINMTLEIELGCTGGEEDGIDNSHIDCSKLYTSPEDINFAYEKLIKISSNFTIAASFGNVHGVYNKGNVNLTPIILHNAQELISKKYNLPKNTLDFVFHGGSGSSDHEIKESINYGVVKMNIDTDSQWATWKGVLRYYKNNIDYLQSQLGNPEGANIPNKKYYDPRVWLRHTQLSLQSCLQSYFEKLNAVDLL</sequence>
<protein>
    <recommendedName>
        <fullName evidence="4 12">Fructose-bisphosphate aldolase</fullName>
        <shortName evidence="12">FBP aldolase</shortName>
        <ecNumber evidence="4 12">4.1.2.13</ecNumber>
    </recommendedName>
</protein>
<comment type="function">
    <text evidence="12">Catalyzes the aldol condensation of dihydroxyacetone phosphate (DHAP or glycerone-phosphate) with glyceraldehyde 3-phosphate (G3P) to form fructose 1,6-bisphosphate (FBP) in gluconeogenesis and the reverse reaction in glycolysis.</text>
</comment>
<dbReference type="InterPro" id="IPR006411">
    <property type="entry name" value="Fruct_bisP_bact"/>
</dbReference>
<feature type="binding site" evidence="11">
    <location>
        <position position="227"/>
    </location>
    <ligand>
        <name>Zn(2+)</name>
        <dbReference type="ChEBI" id="CHEBI:29105"/>
        <label>1</label>
        <note>catalytic</note>
    </ligand>
</feature>
<feature type="active site" description="Proton donor" evidence="9">
    <location>
        <position position="110"/>
    </location>
</feature>
<dbReference type="InterPro" id="IPR000771">
    <property type="entry name" value="FBA_II"/>
</dbReference>
<dbReference type="PROSITE" id="PS00602">
    <property type="entry name" value="ALDOLASE_CLASS_II_1"/>
    <property type="match status" value="1"/>
</dbReference>
<evidence type="ECO:0000256" key="12">
    <source>
        <dbReference type="RuleBase" id="RU366023"/>
    </source>
</evidence>
<evidence type="ECO:0000256" key="1">
    <source>
        <dbReference type="ARBA" id="ARBA00000441"/>
    </source>
</evidence>